<feature type="region of interest" description="Disordered" evidence="1">
    <location>
        <begin position="1"/>
        <end position="86"/>
    </location>
</feature>
<feature type="region of interest" description="Disordered" evidence="1">
    <location>
        <begin position="211"/>
        <end position="278"/>
    </location>
</feature>
<evidence type="ECO:0000256" key="1">
    <source>
        <dbReference type="SAM" id="MobiDB-lite"/>
    </source>
</evidence>
<evidence type="ECO:0000259" key="2">
    <source>
        <dbReference type="Pfam" id="PF02120"/>
    </source>
</evidence>
<sequence>MDDDPKDLRIQGDRSALRSGNAAQPAAPSNASKLTPDTVDGNAAASNPVAAEEGSGLSTQVEMVAIETDDRRMSGDVQKSPGASRASIVAEQNFPAPVSQAMSETARSVIDAIASSESPAHAAATAANGPKAGAPVAVPAHILKIELHPAELGAVTASMRLSGEQLSIELKPETYEAHRRLTSDSEAIVKSLKALGFDVDKVTILQPSIATTPAARADAAQPGIATGRDQSSFQQGNSGGNGDGMSGQQSGRNRGDERHQDQRPGQPSREHPGSGLFI</sequence>
<dbReference type="Gene3D" id="3.30.750.140">
    <property type="match status" value="1"/>
</dbReference>
<keyword evidence="3" id="KW-0282">Flagellum</keyword>
<evidence type="ECO:0000313" key="3">
    <source>
        <dbReference type="EMBL" id="MCG7504683.1"/>
    </source>
</evidence>
<keyword evidence="3" id="KW-0969">Cilium</keyword>
<protein>
    <submittedName>
        <fullName evidence="3">Flagellar hook-length control protein FliK</fullName>
    </submittedName>
</protein>
<proteinExistence type="predicted"/>
<comment type="caution">
    <text evidence="3">The sequence shown here is derived from an EMBL/GenBank/DDBJ whole genome shotgun (WGS) entry which is preliminary data.</text>
</comment>
<reference evidence="3 4" key="1">
    <citation type="submission" date="2022-02" db="EMBL/GenBank/DDBJ databases">
        <title>Draft genome sequence of Mezorhizobium retamae strain IRAMC:0171 isolated from Retama raetam nodules.</title>
        <authorList>
            <person name="Bengaied R."/>
            <person name="Sbissi I."/>
            <person name="Huber K."/>
            <person name="Ghodbane F."/>
            <person name="Nouioui I."/>
            <person name="Tarhouni M."/>
            <person name="Gtari M."/>
        </authorList>
    </citation>
    <scope>NUCLEOTIDE SEQUENCE [LARGE SCALE GENOMIC DNA]</scope>
    <source>
        <strain evidence="3 4">IRAMC:0171</strain>
    </source>
</reference>
<dbReference type="InterPro" id="IPR021136">
    <property type="entry name" value="Flagellar_hook_control-like_C"/>
</dbReference>
<organism evidence="3 4">
    <name type="scientific">Mesorhizobium retamae</name>
    <dbReference type="NCBI Taxonomy" id="2912854"/>
    <lineage>
        <taxon>Bacteria</taxon>
        <taxon>Pseudomonadati</taxon>
        <taxon>Pseudomonadota</taxon>
        <taxon>Alphaproteobacteria</taxon>
        <taxon>Hyphomicrobiales</taxon>
        <taxon>Phyllobacteriaceae</taxon>
        <taxon>Mesorhizobium</taxon>
    </lineage>
</organism>
<feature type="compositionally biased region" description="Low complexity" evidence="1">
    <location>
        <begin position="211"/>
        <end position="236"/>
    </location>
</feature>
<dbReference type="EMBL" id="JAKREW010000004">
    <property type="protein sequence ID" value="MCG7504683.1"/>
    <property type="molecule type" value="Genomic_DNA"/>
</dbReference>
<name>A0ABS9QB86_9HYPH</name>
<feature type="compositionally biased region" description="Basic and acidic residues" evidence="1">
    <location>
        <begin position="253"/>
        <end position="272"/>
    </location>
</feature>
<evidence type="ECO:0000313" key="4">
    <source>
        <dbReference type="Proteomes" id="UP001201701"/>
    </source>
</evidence>
<dbReference type="Proteomes" id="UP001201701">
    <property type="component" value="Unassembled WGS sequence"/>
</dbReference>
<keyword evidence="3" id="KW-0966">Cell projection</keyword>
<dbReference type="InterPro" id="IPR038610">
    <property type="entry name" value="FliK-like_C_sf"/>
</dbReference>
<feature type="compositionally biased region" description="Low complexity" evidence="1">
    <location>
        <begin position="21"/>
        <end position="32"/>
    </location>
</feature>
<dbReference type="Pfam" id="PF02120">
    <property type="entry name" value="Flg_hook"/>
    <property type="match status" value="1"/>
</dbReference>
<feature type="domain" description="Flagellar hook-length control protein-like C-terminal" evidence="2">
    <location>
        <begin position="142"/>
        <end position="204"/>
    </location>
</feature>
<feature type="compositionally biased region" description="Basic and acidic residues" evidence="1">
    <location>
        <begin position="1"/>
        <end position="16"/>
    </location>
</feature>
<dbReference type="RefSeq" id="WP_239362945.1">
    <property type="nucleotide sequence ID" value="NZ_JAKREW010000004.1"/>
</dbReference>
<keyword evidence="4" id="KW-1185">Reference proteome</keyword>
<accession>A0ABS9QB86</accession>
<gene>
    <name evidence="3" type="ORF">L4923_06565</name>
</gene>